<accession>A0A916ZFL7</accession>
<feature type="signal peptide" evidence="2">
    <location>
        <begin position="1"/>
        <end position="25"/>
    </location>
</feature>
<feature type="compositionally biased region" description="Basic and acidic residues" evidence="1">
    <location>
        <begin position="94"/>
        <end position="107"/>
    </location>
</feature>
<evidence type="ECO:0000313" key="3">
    <source>
        <dbReference type="EMBL" id="GGD93510.1"/>
    </source>
</evidence>
<dbReference type="Gene3D" id="2.60.120.260">
    <property type="entry name" value="Galactose-binding domain-like"/>
    <property type="match status" value="2"/>
</dbReference>
<comment type="caution">
    <text evidence="3">The sequence shown here is derived from an EMBL/GenBank/DDBJ whole genome shotgun (WGS) entry which is preliminary data.</text>
</comment>
<dbReference type="AlphaFoldDB" id="A0A916ZFL7"/>
<dbReference type="EMBL" id="BMHP01000006">
    <property type="protein sequence ID" value="GGD93510.1"/>
    <property type="molecule type" value="Genomic_DNA"/>
</dbReference>
<evidence type="ECO:0000256" key="1">
    <source>
        <dbReference type="SAM" id="MobiDB-lite"/>
    </source>
</evidence>
<dbReference type="PANTHER" id="PTHR43649:SF27">
    <property type="entry name" value="EXTRACELLULAR SOLUTE-BINDING PROTEIN FAMILY 1"/>
    <property type="match status" value="1"/>
</dbReference>
<dbReference type="PANTHER" id="PTHR43649">
    <property type="entry name" value="ARABINOSE-BINDING PROTEIN-RELATED"/>
    <property type="match status" value="1"/>
</dbReference>
<keyword evidence="2" id="KW-0732">Signal</keyword>
<proteinExistence type="predicted"/>
<organism evidence="3 4">
    <name type="scientific">Paenibacillus nasutitermitis</name>
    <dbReference type="NCBI Taxonomy" id="1652958"/>
    <lineage>
        <taxon>Bacteria</taxon>
        <taxon>Bacillati</taxon>
        <taxon>Bacillota</taxon>
        <taxon>Bacilli</taxon>
        <taxon>Bacillales</taxon>
        <taxon>Paenibacillaceae</taxon>
        <taxon>Paenibacillus</taxon>
    </lineage>
</organism>
<dbReference type="RefSeq" id="WP_188997944.1">
    <property type="nucleotide sequence ID" value="NZ_BMHP01000006.1"/>
</dbReference>
<protein>
    <submittedName>
        <fullName evidence="3">ABC transporter substrate-binding protein</fullName>
    </submittedName>
</protein>
<reference evidence="3" key="2">
    <citation type="submission" date="2020-09" db="EMBL/GenBank/DDBJ databases">
        <authorList>
            <person name="Sun Q."/>
            <person name="Zhou Y."/>
        </authorList>
    </citation>
    <scope>NUCLEOTIDE SEQUENCE</scope>
    <source>
        <strain evidence="3">CGMCC 1.15178</strain>
    </source>
</reference>
<evidence type="ECO:0000313" key="4">
    <source>
        <dbReference type="Proteomes" id="UP000612456"/>
    </source>
</evidence>
<dbReference type="InterPro" id="IPR050490">
    <property type="entry name" value="Bact_solute-bd_prot1"/>
</dbReference>
<keyword evidence="4" id="KW-1185">Reference proteome</keyword>
<dbReference type="InterPro" id="IPR006059">
    <property type="entry name" value="SBP"/>
</dbReference>
<feature type="chain" id="PRO_5039629470" evidence="2">
    <location>
        <begin position="26"/>
        <end position="998"/>
    </location>
</feature>
<dbReference type="Gene3D" id="3.40.190.10">
    <property type="entry name" value="Periplasmic binding protein-like II"/>
    <property type="match status" value="1"/>
</dbReference>
<feature type="region of interest" description="Disordered" evidence="1">
    <location>
        <begin position="86"/>
        <end position="109"/>
    </location>
</feature>
<gene>
    <name evidence="3" type="ORF">GCM10010911_60200</name>
</gene>
<sequence length="998" mass="112660">MRNYRSLPKAVALLLIIVLAFSPLADGSEAGTVLKADPQSDEKAESLLSEDLSEGSSYQRVLSGWQAQGATDAASQPIEIEANGFASASGQPQRLKDEDKRQAESDGKSGAIGLYEEKEWVEYEFTVEQAGFYNLNMEYYPLAGSFGPIQMGITIDGEYPFQEAAAVDLDRTWRDKQFPLSKDGKGNEIRSLQEEIRAWTSEKIVDSNASYAEAFRWMLSKGTHLIRVQTLYDPVLLAKLEFTAPLPAAAYRDIAGADVPSGGEANKGEASNWYTVIEAERMSSKSDSSLQMTSSMDDLTSPKSKGKITFNMVGGDRWKRGGQWAEWQFEVPEDGEYTIHLKYSQAYRLDASVFRNVTIDGKLPFAEMQAFPFPYASKWKLTGLEDADGVPYRFNLKAGNHTLRLEATHSPLQGIIASMQAVVSQIQQLNREVRLVTGVRDPLMGDANRDWNLAMYIPDIVDRYTSLIEQLEQQLAGLEEVYGKKISGSDGIRSGLSDLKKLQKNPNLLPKRPEMLMSIQETLAAFMTELREQPLDLDLIIVSKPDAKLPSVIPNWRQRLGNTVSGFFDTFSGDYNYYGREDEDAITVWVNRGRDYVNLMQQMADEQFTQETGIKVNINLMPNPQQLILSNAAGREPDVALSIDPGTIVDFAMRNALLDLGQFADYANAAEDFSPGLRLQLSYDGGQYGLPETLSPNIMFVRNDLFEGIGIEPPQTWEEVYALLPDLQQRGYDFFTTPANYLPFVLQNGADFFSKDGMKSGLDTPEGFAAFKQWTDLFKVYGFPREVPNFYMHFRNGDMPIGISDYNTYLQLLVAAPEIAGLWSIYPIPGVLKDGEIERWAGGAVQAGMIFRTTERAEESWDFLQWWVSEDVQSRFGTDIEQLNGTEFRWNTANVQALKRLPWPKADAQALFEQLSWFKEMPIVPGFYFTPRELNFAWNRTVLGDMNYRESLESSILEINREMRRKLQEFGLVDDKGDMIRPLQVPQFDEKWEGRDQH</sequence>
<dbReference type="Pfam" id="PF01547">
    <property type="entry name" value="SBP_bac_1"/>
    <property type="match status" value="1"/>
</dbReference>
<dbReference type="SUPFAM" id="SSF53850">
    <property type="entry name" value="Periplasmic binding protein-like II"/>
    <property type="match status" value="1"/>
</dbReference>
<reference evidence="3" key="1">
    <citation type="journal article" date="2014" name="Int. J. Syst. Evol. Microbiol.">
        <title>Complete genome sequence of Corynebacterium casei LMG S-19264T (=DSM 44701T), isolated from a smear-ripened cheese.</title>
        <authorList>
            <consortium name="US DOE Joint Genome Institute (JGI-PGF)"/>
            <person name="Walter F."/>
            <person name="Albersmeier A."/>
            <person name="Kalinowski J."/>
            <person name="Ruckert C."/>
        </authorList>
    </citation>
    <scope>NUCLEOTIDE SEQUENCE</scope>
    <source>
        <strain evidence="3">CGMCC 1.15178</strain>
    </source>
</reference>
<dbReference type="Proteomes" id="UP000612456">
    <property type="component" value="Unassembled WGS sequence"/>
</dbReference>
<evidence type="ECO:0000256" key="2">
    <source>
        <dbReference type="SAM" id="SignalP"/>
    </source>
</evidence>
<name>A0A916ZFL7_9BACL</name>